<evidence type="ECO:0000313" key="2">
    <source>
        <dbReference type="EMBL" id="OGG18325.1"/>
    </source>
</evidence>
<feature type="transmembrane region" description="Helical" evidence="1">
    <location>
        <begin position="34"/>
        <end position="55"/>
    </location>
</feature>
<evidence type="ECO:0000256" key="1">
    <source>
        <dbReference type="SAM" id="Phobius"/>
    </source>
</evidence>
<dbReference type="AlphaFoldDB" id="A0A1F6A115"/>
<protein>
    <recommendedName>
        <fullName evidence="4">Glycosyltransferase RgtA/B/C/D-like domain-containing protein</fullName>
    </recommendedName>
</protein>
<accession>A0A1F6A115</accession>
<keyword evidence="1" id="KW-0812">Transmembrane</keyword>
<gene>
    <name evidence="2" type="ORF">A3D78_02740</name>
</gene>
<dbReference type="STRING" id="1798383.A3D78_02740"/>
<evidence type="ECO:0008006" key="4">
    <source>
        <dbReference type="Google" id="ProtNLM"/>
    </source>
</evidence>
<feature type="transmembrane region" description="Helical" evidence="1">
    <location>
        <begin position="219"/>
        <end position="240"/>
    </location>
</feature>
<keyword evidence="1" id="KW-0472">Membrane</keyword>
<organism evidence="2 3">
    <name type="scientific">Candidatus Gottesmanbacteria bacterium RIFCSPHIGHO2_02_FULL_39_14</name>
    <dbReference type="NCBI Taxonomy" id="1798383"/>
    <lineage>
        <taxon>Bacteria</taxon>
        <taxon>Candidatus Gottesmaniibacteriota</taxon>
    </lineage>
</organism>
<comment type="caution">
    <text evidence="2">The sequence shown here is derived from an EMBL/GenBank/DDBJ whole genome shotgun (WGS) entry which is preliminary data.</text>
</comment>
<reference evidence="2 3" key="1">
    <citation type="journal article" date="2016" name="Nat. Commun.">
        <title>Thousands of microbial genomes shed light on interconnected biogeochemical processes in an aquifer system.</title>
        <authorList>
            <person name="Anantharaman K."/>
            <person name="Brown C.T."/>
            <person name="Hug L.A."/>
            <person name="Sharon I."/>
            <person name="Castelle C.J."/>
            <person name="Probst A.J."/>
            <person name="Thomas B.C."/>
            <person name="Singh A."/>
            <person name="Wilkins M.J."/>
            <person name="Karaoz U."/>
            <person name="Brodie E.L."/>
            <person name="Williams K.H."/>
            <person name="Hubbard S.S."/>
            <person name="Banfield J.F."/>
        </authorList>
    </citation>
    <scope>NUCLEOTIDE SEQUENCE [LARGE SCALE GENOMIC DNA]</scope>
</reference>
<keyword evidence="1" id="KW-1133">Transmembrane helix</keyword>
<feature type="transmembrane region" description="Helical" evidence="1">
    <location>
        <begin position="85"/>
        <end position="107"/>
    </location>
</feature>
<feature type="transmembrane region" description="Helical" evidence="1">
    <location>
        <begin position="114"/>
        <end position="132"/>
    </location>
</feature>
<proteinExistence type="predicted"/>
<feature type="transmembrane region" description="Helical" evidence="1">
    <location>
        <begin position="163"/>
        <end position="183"/>
    </location>
</feature>
<evidence type="ECO:0000313" key="3">
    <source>
        <dbReference type="Proteomes" id="UP000176253"/>
    </source>
</evidence>
<name>A0A1F6A115_9BACT</name>
<dbReference type="EMBL" id="MFJM01000018">
    <property type="protein sequence ID" value="OGG18325.1"/>
    <property type="molecule type" value="Genomic_DNA"/>
</dbReference>
<sequence>MLPILTLYLIIIQSALLRLWKISSVPPQTENTVIILRIFSAAAGILLTWIVFYLAKQFNLNRKTALLSAWVYSVFPWAIEQGRIFSSVNLTAVVLFLSAIFLLKYLFKKNNTKLILRLIPFVFAVIPGIWYIKFKFLLPVTSILNNLFILISPNLLFYRNITFWWGGLKEFGIMFLSFLPFLITGIIKSITGRKFLLTSVVWLLFFSAFSPDFPESRLFYLSVPLWSVLIGNGIAISFRLKDKFYKTLIICLLLFIIYEYAQLLHYYFRHYPISVSGNLDKIHGIF</sequence>
<dbReference type="Proteomes" id="UP000176253">
    <property type="component" value="Unassembled WGS sequence"/>
</dbReference>
<feature type="transmembrane region" description="Helical" evidence="1">
    <location>
        <begin position="247"/>
        <end position="268"/>
    </location>
</feature>